<dbReference type="Pfam" id="PF08708">
    <property type="entry name" value="PriCT_1"/>
    <property type="match status" value="1"/>
</dbReference>
<protein>
    <submittedName>
        <fullName evidence="2">Plasmid replication protein</fullName>
    </submittedName>
</protein>
<dbReference type="SMART" id="SM00942">
    <property type="entry name" value="PriCT_1"/>
    <property type="match status" value="1"/>
</dbReference>
<dbReference type="RefSeq" id="WP_098174454.1">
    <property type="nucleotide sequence ID" value="NZ_NUEQ01000002.1"/>
</dbReference>
<comment type="caution">
    <text evidence="2">The sequence shown here is derived from an EMBL/GenBank/DDBJ whole genome shotgun (WGS) entry which is preliminary data.</text>
</comment>
<sequence length="527" mass="60726">MGIREIGNKTGHVVSIVEIMQFMTHNSLSLYKKKGSTALSDRMAAYEAREGSNPHKKGAVFVSPSKADLTEGKGYVVTSYETLHEKHQKLTHWTPNTYRGGTYYDFKRRLIKGHTRENLKQINVMGFDIDTKEVDLYALYLGCEELGLPRPNLLLETPRGFQVFYVLETPFYIHKNQDYKSLRVAERLSDNIRKAVSKYVPVDKNCVPFGFYRIPREDNVLDFFDEPANTRELLAWSKKFEEQEKRSFLRVVYDKNASAFDQTSSDWYRALILSTGIQKGYQSASRNNALMTLALANYTSGRPLEEAYDELDQFNSQLDHPLKKSEFERTLRSAYSGKYKGVKRAYVDGLLELWTDGHVQFQGKEGWYKFKKPREERVRSHYDEREEDILAYLTVHTTPVMPFLEGSLPTLAKTFGMAVSTLKEVLKRSTKVIKHSVGQGRGAYTQLASRSMMFRSLLLKRQERIKHAQLTFSELLPELKAYPQMLIFPTLQSELLTYEVDILYRSGASPPGKRHLKLISQSAITYL</sequence>
<dbReference type="AlphaFoldDB" id="A0AAX0SA74"/>
<proteinExistence type="predicted"/>
<feature type="domain" description="Primase C-terminal 1" evidence="1">
    <location>
        <begin position="275"/>
        <end position="340"/>
    </location>
</feature>
<gene>
    <name evidence="2" type="ORF">CN689_00305</name>
</gene>
<name>A0AAX0SA74_9BACI</name>
<reference evidence="2 3" key="1">
    <citation type="submission" date="2017-09" db="EMBL/GenBank/DDBJ databases">
        <title>Large-scale bioinformatics analysis of Bacillus genomes uncovers conserved roles of natural products in bacterial physiology.</title>
        <authorList>
            <consortium name="Agbiome Team Llc"/>
            <person name="Bleich R.M."/>
            <person name="Kirk G.J."/>
            <person name="Santa Maria K.C."/>
            <person name="Allen S.E."/>
            <person name="Farag S."/>
            <person name="Shank E.A."/>
            <person name="Bowers A."/>
        </authorList>
    </citation>
    <scope>NUCLEOTIDE SEQUENCE [LARGE SCALE GENOMIC DNA]</scope>
    <source>
        <strain evidence="2 3">AFS003229</strain>
    </source>
</reference>
<evidence type="ECO:0000313" key="2">
    <source>
        <dbReference type="EMBL" id="PEJ38231.1"/>
    </source>
</evidence>
<evidence type="ECO:0000259" key="1">
    <source>
        <dbReference type="SMART" id="SM00942"/>
    </source>
</evidence>
<dbReference type="Proteomes" id="UP000220106">
    <property type="component" value="Unassembled WGS sequence"/>
</dbReference>
<evidence type="ECO:0000313" key="3">
    <source>
        <dbReference type="Proteomes" id="UP000220106"/>
    </source>
</evidence>
<organism evidence="2 3">
    <name type="scientific">Peribacillus butanolivorans</name>
    <dbReference type="NCBI Taxonomy" id="421767"/>
    <lineage>
        <taxon>Bacteria</taxon>
        <taxon>Bacillati</taxon>
        <taxon>Bacillota</taxon>
        <taxon>Bacilli</taxon>
        <taxon>Bacillales</taxon>
        <taxon>Bacillaceae</taxon>
        <taxon>Peribacillus</taxon>
    </lineage>
</organism>
<dbReference type="EMBL" id="NUEQ01000002">
    <property type="protein sequence ID" value="PEJ38231.1"/>
    <property type="molecule type" value="Genomic_DNA"/>
</dbReference>
<dbReference type="InterPro" id="IPR014820">
    <property type="entry name" value="PriCT_1"/>
</dbReference>
<accession>A0AAX0SA74</accession>